<feature type="transmembrane region" description="Helical" evidence="1">
    <location>
        <begin position="146"/>
        <end position="168"/>
    </location>
</feature>
<keyword evidence="1" id="KW-1133">Transmembrane helix</keyword>
<evidence type="ECO:0000313" key="4">
    <source>
        <dbReference type="Proteomes" id="UP000185841"/>
    </source>
</evidence>
<evidence type="ECO:0000313" key="3">
    <source>
        <dbReference type="EMBL" id="SIQ55542.1"/>
    </source>
</evidence>
<dbReference type="EMBL" id="JAODZF010000007">
    <property type="protein sequence ID" value="MDH0143158.1"/>
    <property type="molecule type" value="Genomic_DNA"/>
</dbReference>
<reference evidence="3 4" key="1">
    <citation type="submission" date="2017-01" db="EMBL/GenBank/DDBJ databases">
        <authorList>
            <person name="Mah S.A."/>
            <person name="Swanson W.J."/>
            <person name="Moy G.W."/>
            <person name="Vacquier V.D."/>
        </authorList>
    </citation>
    <scope>NUCLEOTIDE SEQUENCE [LARGE SCALE GENOMIC DNA]</scope>
    <source>
        <strain evidence="3 4">RU36E</strain>
    </source>
</reference>
<dbReference type="AlphaFoldDB" id="A0A1N6TQ78"/>
<evidence type="ECO:0008006" key="5">
    <source>
        <dbReference type="Google" id="ProtNLM"/>
    </source>
</evidence>
<feature type="transmembrane region" description="Helical" evidence="1">
    <location>
        <begin position="60"/>
        <end position="80"/>
    </location>
</feature>
<protein>
    <recommendedName>
        <fullName evidence="5">DUF2232 domain-containing protein</fullName>
    </recommendedName>
</protein>
<feature type="transmembrane region" description="Helical" evidence="1">
    <location>
        <begin position="92"/>
        <end position="111"/>
    </location>
</feature>
<dbReference type="Proteomes" id="UP001158058">
    <property type="component" value="Unassembled WGS sequence"/>
</dbReference>
<proteinExistence type="predicted"/>
<evidence type="ECO:0000256" key="1">
    <source>
        <dbReference type="SAM" id="Phobius"/>
    </source>
</evidence>
<dbReference type="EMBL" id="FTMP01000005">
    <property type="protein sequence ID" value="SIQ55542.1"/>
    <property type="molecule type" value="Genomic_DNA"/>
</dbReference>
<feature type="transmembrane region" description="Helical" evidence="1">
    <location>
        <begin position="188"/>
        <end position="207"/>
    </location>
</feature>
<gene>
    <name evidence="2" type="ORF">N7380_12610</name>
    <name evidence="3" type="ORF">SAMN05878282_105144</name>
</gene>
<accession>A0A1N6TQ78</accession>
<organism evidence="3 4">
    <name type="scientific">Aquipseudomonas alcaligenes</name>
    <name type="common">Pseudomonas alcaligenes</name>
    <dbReference type="NCBI Taxonomy" id="43263"/>
    <lineage>
        <taxon>Bacteria</taxon>
        <taxon>Pseudomonadati</taxon>
        <taxon>Pseudomonadota</taxon>
        <taxon>Gammaproteobacteria</taxon>
        <taxon>Pseudomonadales</taxon>
        <taxon>Pseudomonadaceae</taxon>
        <taxon>Aquipseudomonas</taxon>
    </lineage>
</organism>
<reference evidence="2" key="2">
    <citation type="submission" date="2022-09" db="EMBL/GenBank/DDBJ databases">
        <title>Intensive care unit water sources are persistently colonized with multi-drug resistant bacteria and are the site of extensive horizontal gene transfer of antibiotic resistance genes.</title>
        <authorList>
            <person name="Diorio-Toth L."/>
        </authorList>
    </citation>
    <scope>NUCLEOTIDE SEQUENCE</scope>
    <source>
        <strain evidence="2">GD04146</strain>
    </source>
</reference>
<dbReference type="Proteomes" id="UP000185841">
    <property type="component" value="Unassembled WGS sequence"/>
</dbReference>
<keyword evidence="1" id="KW-0812">Transmembrane</keyword>
<dbReference type="RefSeq" id="WP_076426836.1">
    <property type="nucleotide sequence ID" value="NZ_FTMP01000005.1"/>
</dbReference>
<feature type="transmembrane region" description="Helical" evidence="1">
    <location>
        <begin position="213"/>
        <end position="232"/>
    </location>
</feature>
<evidence type="ECO:0000313" key="2">
    <source>
        <dbReference type="EMBL" id="MDH0143158.1"/>
    </source>
</evidence>
<sequence>MRAFAEFVMRGRMQATLGVVGSAAFPLLCWLSAAGGSLVLLRRGLADASGILFWASLPALLWWYLGNSSVFLIMAGTVVLAQVLRSTASWTWVLLSSVLLGAVFVLVLSTVSGEFIEPLAERIRSSLPQLLGNASAEELAAVQESLIPALTGAMASSLQVTSLLCLALARYWQAALYNPGGFGQEFRAIRLSPVASVALLLGMLFAPSLGPQAAMLATVFTVPLLFAGVALGHGLIAMKRLSSFWVFGLYVAVLLLGNLICLLAVIDGLFDFRGRLARKNGAGPANGEG</sequence>
<name>A0A1N6TQ78_AQUAC</name>
<feature type="transmembrane region" description="Helical" evidence="1">
    <location>
        <begin position="244"/>
        <end position="266"/>
    </location>
</feature>
<keyword evidence="1" id="KW-0472">Membrane</keyword>